<dbReference type="Gene3D" id="1.10.510.10">
    <property type="entry name" value="Transferase(Phosphotransferase) domain 1"/>
    <property type="match status" value="1"/>
</dbReference>
<dbReference type="InterPro" id="IPR051681">
    <property type="entry name" value="Ser/Thr_Kinases-Pseudokinases"/>
</dbReference>
<dbReference type="Proteomes" id="UP001281761">
    <property type="component" value="Unassembled WGS sequence"/>
</dbReference>
<evidence type="ECO:0000256" key="6">
    <source>
        <dbReference type="SAM" id="Phobius"/>
    </source>
</evidence>
<evidence type="ECO:0000256" key="5">
    <source>
        <dbReference type="SAM" id="MobiDB-lite"/>
    </source>
</evidence>
<dbReference type="SUPFAM" id="SSF56112">
    <property type="entry name" value="Protein kinase-like (PK-like)"/>
    <property type="match status" value="1"/>
</dbReference>
<evidence type="ECO:0000313" key="9">
    <source>
        <dbReference type="Proteomes" id="UP001281761"/>
    </source>
</evidence>
<dbReference type="InterPro" id="IPR011009">
    <property type="entry name" value="Kinase-like_dom_sf"/>
</dbReference>
<feature type="compositionally biased region" description="Basic and acidic residues" evidence="5">
    <location>
        <begin position="734"/>
        <end position="748"/>
    </location>
</feature>
<keyword evidence="6" id="KW-0472">Membrane</keyword>
<name>A0ABQ9XW70_9EUKA</name>
<dbReference type="InterPro" id="IPR011050">
    <property type="entry name" value="Pectin_lyase_fold/virulence"/>
</dbReference>
<keyword evidence="6" id="KW-1133">Transmembrane helix</keyword>
<keyword evidence="6" id="KW-0812">Transmembrane</keyword>
<feature type="domain" description="Protein kinase" evidence="7">
    <location>
        <begin position="453"/>
        <end position="850"/>
    </location>
</feature>
<evidence type="ECO:0000256" key="3">
    <source>
        <dbReference type="ARBA" id="ARBA00022777"/>
    </source>
</evidence>
<proteinExistence type="predicted"/>
<dbReference type="PANTHER" id="PTHR44329:SF288">
    <property type="entry name" value="MITOGEN-ACTIVATED PROTEIN KINASE KINASE KINASE 20"/>
    <property type="match status" value="1"/>
</dbReference>
<gene>
    <name evidence="8" type="ORF">BLNAU_9257</name>
</gene>
<evidence type="ECO:0000256" key="4">
    <source>
        <dbReference type="ARBA" id="ARBA00022840"/>
    </source>
</evidence>
<evidence type="ECO:0000259" key="7">
    <source>
        <dbReference type="PROSITE" id="PS50011"/>
    </source>
</evidence>
<evidence type="ECO:0000313" key="8">
    <source>
        <dbReference type="EMBL" id="KAK2955721.1"/>
    </source>
</evidence>
<dbReference type="SUPFAM" id="SSF51126">
    <property type="entry name" value="Pectin lyase-like"/>
    <property type="match status" value="1"/>
</dbReference>
<dbReference type="InterPro" id="IPR001245">
    <property type="entry name" value="Ser-Thr/Tyr_kinase_cat_dom"/>
</dbReference>
<dbReference type="InterPro" id="IPR012334">
    <property type="entry name" value="Pectin_lyas_fold"/>
</dbReference>
<dbReference type="PROSITE" id="PS50011">
    <property type="entry name" value="PROTEIN_KINASE_DOM"/>
    <property type="match status" value="1"/>
</dbReference>
<feature type="region of interest" description="Disordered" evidence="5">
    <location>
        <begin position="708"/>
        <end position="748"/>
    </location>
</feature>
<evidence type="ECO:0000256" key="1">
    <source>
        <dbReference type="ARBA" id="ARBA00022679"/>
    </source>
</evidence>
<keyword evidence="4" id="KW-0067">ATP-binding</keyword>
<feature type="transmembrane region" description="Helical" evidence="6">
    <location>
        <begin position="526"/>
        <end position="552"/>
    </location>
</feature>
<keyword evidence="3" id="KW-0418">Kinase</keyword>
<organism evidence="8 9">
    <name type="scientific">Blattamonas nauphoetae</name>
    <dbReference type="NCBI Taxonomy" id="2049346"/>
    <lineage>
        <taxon>Eukaryota</taxon>
        <taxon>Metamonada</taxon>
        <taxon>Preaxostyla</taxon>
        <taxon>Oxymonadida</taxon>
        <taxon>Blattamonas</taxon>
    </lineage>
</organism>
<protein>
    <recommendedName>
        <fullName evidence="7">Protein kinase domain-containing protein</fullName>
    </recommendedName>
</protein>
<evidence type="ECO:0000256" key="2">
    <source>
        <dbReference type="ARBA" id="ARBA00022741"/>
    </source>
</evidence>
<dbReference type="Pfam" id="PF07714">
    <property type="entry name" value="PK_Tyr_Ser-Thr"/>
    <property type="match status" value="1"/>
</dbReference>
<dbReference type="Gene3D" id="2.160.20.10">
    <property type="entry name" value="Single-stranded right-handed beta-helix, Pectin lyase-like"/>
    <property type="match status" value="1"/>
</dbReference>
<sequence length="861" mass="93988">MYTRYDRHYMTIRSSNFTNCSSASDGGVMWIQHLDDSLFESCRFENCSTTEANSGGGGALYLFGNDDYFATNRRQYKLVDCVFEDCTSPDRGGAIHIYGTHDLSVVSSKFECCELVGGGDYGARGGGAIHTSRTFSAALTVEGSQFIGCSSKYGGGAIMSTDHRAVSISDTLVQNCFSGTTGAILIHKEYECYPLSFTHVLFDGNMVGDDTTFFTGLPIYLTENTTKFPDVAIMWLNPTPMPTLKVDDCYTTTSPDLIGMIIGIYDSETWSYNSERYMHDEFANIGPNLTAKPTVSMNVKTGKIELEMKGKTPLTSQEYEVTVKEDSTGTETQLRMLFSNGIGTVVSGSEANMKYSTGYTITKIVGVVPDSSSSLMTNDIEAPVAAWAFNLPATPDFLTFTTPKPPPSLISASSDLISNDPKFAYVVIHFDKEVCGSYDIVVEEEWKDVTITVSILKEALAGESSKFIVVGNDRLLTHDTTYAIKSIVQTPNTDSLFVLMNDTISFHIPKSSYDPKKTLSPETKALLSWLIPLVACLLLAVVVLIVVFVLVYRRKKKNEPSPNQMEEQDEVRVEDKMDVMEGEFTNQMIETDGLGHTPAESSNVGSTCLNGSRGGLDGRGKEWVEVMACNGGFEISSAPMTNTLYSVLHKEHREIGKRGVGIQIVNGLKQIVAHRGWSDVLTRLSSHWILIDGSGNVQLKLQMNASEAEQEAAHAQIANPDKGGNENEQTANEASERTEHSEKDKTGMDGMRWRAPEVVAGGGKGEVDGQKASVFSLGLVLWEIETGQVPFGELDAVNAQRQSGTGIGPKMDSLKNESFIALIHRCVSVDPELRPTLSEIGEFLSSHPEETIGGSGNEMKE</sequence>
<dbReference type="InterPro" id="IPR000719">
    <property type="entry name" value="Prot_kinase_dom"/>
</dbReference>
<keyword evidence="1" id="KW-0808">Transferase</keyword>
<reference evidence="8 9" key="1">
    <citation type="journal article" date="2022" name="bioRxiv">
        <title>Genomics of Preaxostyla Flagellates Illuminates Evolutionary Transitions and the Path Towards Mitochondrial Loss.</title>
        <authorList>
            <person name="Novak L.V.F."/>
            <person name="Treitli S.C."/>
            <person name="Pyrih J."/>
            <person name="Halakuc P."/>
            <person name="Pipaliya S.V."/>
            <person name="Vacek V."/>
            <person name="Brzon O."/>
            <person name="Soukal P."/>
            <person name="Eme L."/>
            <person name="Dacks J.B."/>
            <person name="Karnkowska A."/>
            <person name="Elias M."/>
            <person name="Hampl V."/>
        </authorList>
    </citation>
    <scope>NUCLEOTIDE SEQUENCE [LARGE SCALE GENOMIC DNA]</scope>
    <source>
        <strain evidence="8">NAU3</strain>
        <tissue evidence="8">Gut</tissue>
    </source>
</reference>
<keyword evidence="2" id="KW-0547">Nucleotide-binding</keyword>
<dbReference type="EMBL" id="JARBJD010000063">
    <property type="protein sequence ID" value="KAK2955721.1"/>
    <property type="molecule type" value="Genomic_DNA"/>
</dbReference>
<dbReference type="PANTHER" id="PTHR44329">
    <property type="entry name" value="SERINE/THREONINE-PROTEIN KINASE TNNI3K-RELATED"/>
    <property type="match status" value="1"/>
</dbReference>
<accession>A0ABQ9XW70</accession>
<keyword evidence="9" id="KW-1185">Reference proteome</keyword>
<comment type="caution">
    <text evidence="8">The sequence shown here is derived from an EMBL/GenBank/DDBJ whole genome shotgun (WGS) entry which is preliminary data.</text>
</comment>